<evidence type="ECO:0000256" key="2">
    <source>
        <dbReference type="ARBA" id="ARBA00007520"/>
    </source>
</evidence>
<dbReference type="Proteomes" id="UP001152087">
    <property type="component" value="Unassembled WGS sequence"/>
</dbReference>
<feature type="transmembrane region" description="Helical" evidence="10">
    <location>
        <begin position="280"/>
        <end position="300"/>
    </location>
</feature>
<dbReference type="FunFam" id="1.20.1250.20:FF:000489">
    <property type="entry name" value="MFS general substrate transporter"/>
    <property type="match status" value="1"/>
</dbReference>
<reference evidence="12" key="1">
    <citation type="submission" date="2022-09" db="EMBL/GenBank/DDBJ databases">
        <title>Fusarium specimens isolated from Avocado Roots.</title>
        <authorList>
            <person name="Stajich J."/>
            <person name="Roper C."/>
            <person name="Heimlech-Rivalta G."/>
        </authorList>
    </citation>
    <scope>NUCLEOTIDE SEQUENCE</scope>
    <source>
        <strain evidence="12">A02</strain>
    </source>
</reference>
<keyword evidence="6 10" id="KW-1133">Transmembrane helix</keyword>
<sequence>MNDDNMATMGSEPKTEQSGQLSDSKDESSSSFTDQTVQETGNLDGWKLALVITGLCLAVFCMALDNTIIATAIPRITDEFRALDDLGWYGSAYLLTTCSFQLFFGKLYSFYSVKWVFLTAIAFFELGSLVCGAAPTSAALIIGRAIAGIGSAGIFSGAILIIVLSVPMRKRPIYVGLLAGMYGLASVAGPLMGGAFTDRLSWRWCFYINLPIGVVTVLFVVLFLKPPQGPLGSAKEKVSWKQQIGHFDLPGTACFLPAIISLLLALQWGGSRYPWSNGRIIGLFVVFGVLIILFVVIQFWKQDKATVPPRILADRTVWSCAAFAVCFGASFFLLIYYIPIWFQAVKDASAVRSGIMNLPMILGLVVMSIITGGAVSAIGYYTPLIHASSILMGIGAGLLTTFRVNTQSPAWIGYQALYGIGAGLGMQLPLVAVQTALPEQDIPVGTATLMFSQTLGGSIFVQVAQNVFTNQLSKEIQGAGVDAGIVLGAGATELRDSVPDYHQAAEALKFHLRLKETCHGQKLVVVSGESHKFFTYAITDAEVHVGDKVVQVANRPKPFQAFGIIIRKRSDSSDQYTLVGKCRLQSVVRYGALEDPTWFLIS</sequence>
<feature type="transmembrane region" description="Helical" evidence="10">
    <location>
        <begin position="173"/>
        <end position="192"/>
    </location>
</feature>
<evidence type="ECO:0000313" key="13">
    <source>
        <dbReference type="Proteomes" id="UP001152087"/>
    </source>
</evidence>
<dbReference type="FunFam" id="1.20.1250.20:FF:000196">
    <property type="entry name" value="MFS toxin efflux pump (AflT)"/>
    <property type="match status" value="1"/>
</dbReference>
<feature type="domain" description="Major facilitator superfamily (MFS) profile" evidence="11">
    <location>
        <begin position="51"/>
        <end position="502"/>
    </location>
</feature>
<dbReference type="Gene3D" id="1.20.1720.10">
    <property type="entry name" value="Multidrug resistance protein D"/>
    <property type="match status" value="1"/>
</dbReference>
<keyword evidence="7 10" id="KW-0472">Membrane</keyword>
<dbReference type="Gene3D" id="1.20.1250.20">
    <property type="entry name" value="MFS general substrate transporter like domains"/>
    <property type="match status" value="1"/>
</dbReference>
<evidence type="ECO:0000256" key="5">
    <source>
        <dbReference type="ARBA" id="ARBA00022692"/>
    </source>
</evidence>
<proteinExistence type="inferred from homology"/>
<accession>A0A9W8QY17</accession>
<evidence type="ECO:0000256" key="10">
    <source>
        <dbReference type="SAM" id="Phobius"/>
    </source>
</evidence>
<protein>
    <recommendedName>
        <fullName evidence="11">Major facilitator superfamily (MFS) profile domain-containing protein</fullName>
    </recommendedName>
</protein>
<dbReference type="GO" id="GO:0005886">
    <property type="term" value="C:plasma membrane"/>
    <property type="evidence" value="ECO:0007669"/>
    <property type="project" value="UniProtKB-SubCell"/>
</dbReference>
<feature type="transmembrane region" description="Helical" evidence="10">
    <location>
        <begin position="115"/>
        <end position="134"/>
    </location>
</feature>
<dbReference type="SUPFAM" id="SSF103473">
    <property type="entry name" value="MFS general substrate transporter"/>
    <property type="match status" value="1"/>
</dbReference>
<evidence type="ECO:0000256" key="1">
    <source>
        <dbReference type="ARBA" id="ARBA00004651"/>
    </source>
</evidence>
<evidence type="ECO:0000256" key="4">
    <source>
        <dbReference type="ARBA" id="ARBA00022475"/>
    </source>
</evidence>
<evidence type="ECO:0000256" key="7">
    <source>
        <dbReference type="ARBA" id="ARBA00023136"/>
    </source>
</evidence>
<dbReference type="FunFam" id="1.20.1720.10:FF:000012">
    <property type="entry name" value="MFS toxin efflux pump (AflT)"/>
    <property type="match status" value="1"/>
</dbReference>
<feature type="transmembrane region" description="Helical" evidence="10">
    <location>
        <begin position="416"/>
        <end position="437"/>
    </location>
</feature>
<feature type="transmembrane region" description="Helical" evidence="10">
    <location>
        <begin position="244"/>
        <end position="268"/>
    </location>
</feature>
<feature type="transmembrane region" description="Helical" evidence="10">
    <location>
        <begin position="358"/>
        <end position="378"/>
    </location>
</feature>
<organism evidence="12 13">
    <name type="scientific">Fusarium falciforme</name>
    <dbReference type="NCBI Taxonomy" id="195108"/>
    <lineage>
        <taxon>Eukaryota</taxon>
        <taxon>Fungi</taxon>
        <taxon>Dikarya</taxon>
        <taxon>Ascomycota</taxon>
        <taxon>Pezizomycotina</taxon>
        <taxon>Sordariomycetes</taxon>
        <taxon>Hypocreomycetidae</taxon>
        <taxon>Hypocreales</taxon>
        <taxon>Nectriaceae</taxon>
        <taxon>Fusarium</taxon>
        <taxon>Fusarium solani species complex</taxon>
    </lineage>
</organism>
<feature type="transmembrane region" description="Helical" evidence="10">
    <location>
        <begin position="86"/>
        <end position="103"/>
    </location>
</feature>
<name>A0A9W8QY17_9HYPO</name>
<feature type="transmembrane region" description="Helical" evidence="10">
    <location>
        <begin position="384"/>
        <end position="404"/>
    </location>
</feature>
<evidence type="ECO:0000256" key="3">
    <source>
        <dbReference type="ARBA" id="ARBA00022448"/>
    </source>
</evidence>
<dbReference type="Pfam" id="PF07690">
    <property type="entry name" value="MFS_1"/>
    <property type="match status" value="1"/>
</dbReference>
<dbReference type="PANTHER" id="PTHR23501">
    <property type="entry name" value="MAJOR FACILITATOR SUPERFAMILY"/>
    <property type="match status" value="1"/>
</dbReference>
<dbReference type="GO" id="GO:0022857">
    <property type="term" value="F:transmembrane transporter activity"/>
    <property type="evidence" value="ECO:0007669"/>
    <property type="project" value="InterPro"/>
</dbReference>
<dbReference type="PROSITE" id="PS50850">
    <property type="entry name" value="MFS"/>
    <property type="match status" value="1"/>
</dbReference>
<gene>
    <name evidence="12" type="ORF">NW755_010872</name>
</gene>
<evidence type="ECO:0000313" key="12">
    <source>
        <dbReference type="EMBL" id="KAJ4181603.1"/>
    </source>
</evidence>
<dbReference type="InterPro" id="IPR020846">
    <property type="entry name" value="MFS_dom"/>
</dbReference>
<feature type="region of interest" description="Disordered" evidence="9">
    <location>
        <begin position="1"/>
        <end position="34"/>
    </location>
</feature>
<keyword evidence="5 10" id="KW-0812">Transmembrane</keyword>
<feature type="transmembrane region" description="Helical" evidence="10">
    <location>
        <begin position="316"/>
        <end position="338"/>
    </location>
</feature>
<keyword evidence="8" id="KW-0325">Glycoprotein</keyword>
<feature type="transmembrane region" description="Helical" evidence="10">
    <location>
        <begin position="204"/>
        <end position="224"/>
    </location>
</feature>
<keyword evidence="4" id="KW-1003">Cell membrane</keyword>
<evidence type="ECO:0000259" key="11">
    <source>
        <dbReference type="PROSITE" id="PS50850"/>
    </source>
</evidence>
<keyword evidence="13" id="KW-1185">Reference proteome</keyword>
<dbReference type="InterPro" id="IPR036259">
    <property type="entry name" value="MFS_trans_sf"/>
</dbReference>
<evidence type="ECO:0000256" key="6">
    <source>
        <dbReference type="ARBA" id="ARBA00022989"/>
    </source>
</evidence>
<comment type="subcellular location">
    <subcellularLocation>
        <location evidence="1">Cell membrane</location>
        <topology evidence="1">Multi-pass membrane protein</topology>
    </subcellularLocation>
</comment>
<dbReference type="CDD" id="cd17502">
    <property type="entry name" value="MFS_Azr1_MDR_like"/>
    <property type="match status" value="1"/>
</dbReference>
<keyword evidence="3" id="KW-0813">Transport</keyword>
<dbReference type="InterPro" id="IPR011701">
    <property type="entry name" value="MFS"/>
</dbReference>
<evidence type="ECO:0000256" key="8">
    <source>
        <dbReference type="ARBA" id="ARBA00023180"/>
    </source>
</evidence>
<evidence type="ECO:0000256" key="9">
    <source>
        <dbReference type="SAM" id="MobiDB-lite"/>
    </source>
</evidence>
<comment type="similarity">
    <text evidence="2">Belongs to the major facilitator superfamily. TCR/Tet family.</text>
</comment>
<comment type="caution">
    <text evidence="12">The sequence shown here is derived from an EMBL/GenBank/DDBJ whole genome shotgun (WGS) entry which is preliminary data.</text>
</comment>
<dbReference type="EMBL" id="JAOQAV010000039">
    <property type="protein sequence ID" value="KAJ4181603.1"/>
    <property type="molecule type" value="Genomic_DNA"/>
</dbReference>
<feature type="transmembrane region" description="Helical" evidence="10">
    <location>
        <begin position="146"/>
        <end position="167"/>
    </location>
</feature>
<dbReference type="AlphaFoldDB" id="A0A9W8QY17"/>
<feature type="transmembrane region" description="Helical" evidence="10">
    <location>
        <begin position="48"/>
        <end position="74"/>
    </location>
</feature>
<dbReference type="PANTHER" id="PTHR23501:SF199">
    <property type="entry name" value="MFS EFFLUX TRANSPORTER INPD-RELATED"/>
    <property type="match status" value="1"/>
</dbReference>